<proteinExistence type="predicted"/>
<organism evidence="1 2">
    <name type="scientific">Acetobacter fabarum</name>
    <dbReference type="NCBI Taxonomy" id="483199"/>
    <lineage>
        <taxon>Bacteria</taxon>
        <taxon>Pseudomonadati</taxon>
        <taxon>Pseudomonadota</taxon>
        <taxon>Alphaproteobacteria</taxon>
        <taxon>Acetobacterales</taxon>
        <taxon>Acetobacteraceae</taxon>
        <taxon>Acetobacter</taxon>
    </lineage>
</organism>
<name>A0A269XU45_9PROT</name>
<sequence>MAVFRDEEARERGFEHAKRILIPREGTPGDRKKALEALQDLVDELGPVVDSYPSWHPLVAQPDGPISFRTPHARYGYEGLDHTIFFAHGFVTCPYPHAVEKVISSVEAIKVPDVATLTAECIDSPLYSTATTTIVVRCNWKQPLDPGKLVPKRLAIGLMLDTEIPHWHHAEVAETWETMRGHFLGEPHGARSSFFVSQETAMAMKRIWISLIESGVFGPVYH</sequence>
<accession>A0A269XU45</accession>
<gene>
    <name evidence="1" type="ORF">B8X00_13090</name>
</gene>
<dbReference type="Proteomes" id="UP000216151">
    <property type="component" value="Unassembled WGS sequence"/>
</dbReference>
<evidence type="ECO:0000313" key="1">
    <source>
        <dbReference type="EMBL" id="PAK76785.1"/>
    </source>
</evidence>
<evidence type="ECO:0000313" key="2">
    <source>
        <dbReference type="Proteomes" id="UP000216151"/>
    </source>
</evidence>
<comment type="caution">
    <text evidence="1">The sequence shown here is derived from an EMBL/GenBank/DDBJ whole genome shotgun (WGS) entry which is preliminary data.</text>
</comment>
<keyword evidence="2" id="KW-1185">Reference proteome</keyword>
<dbReference type="OrthoDB" id="9133937at2"/>
<dbReference type="EMBL" id="NCXK01000044">
    <property type="protein sequence ID" value="PAK76785.1"/>
    <property type="molecule type" value="Genomic_DNA"/>
</dbReference>
<reference evidence="1 2" key="1">
    <citation type="submission" date="2017-04" db="EMBL/GenBank/DDBJ databases">
        <title>Kefir bacterial isolates.</title>
        <authorList>
            <person name="Kim Y."/>
            <person name="Blasche S."/>
            <person name="Patil K.R."/>
        </authorList>
    </citation>
    <scope>NUCLEOTIDE SEQUENCE [LARGE SCALE GENOMIC DNA]</scope>
    <source>
        <strain evidence="1 2">KR</strain>
    </source>
</reference>
<protein>
    <submittedName>
        <fullName evidence="1">Uncharacterized protein</fullName>
    </submittedName>
</protein>
<dbReference type="AlphaFoldDB" id="A0A269XU45"/>